<evidence type="ECO:0000313" key="15">
    <source>
        <dbReference type="Proteomes" id="UP000006790"/>
    </source>
</evidence>
<evidence type="ECO:0000259" key="13">
    <source>
        <dbReference type="PROSITE" id="PS50969"/>
    </source>
</evidence>
<dbReference type="HOGENOM" id="CLU_007683_0_0_1"/>
<dbReference type="Pfam" id="PF00533">
    <property type="entry name" value="BRCT"/>
    <property type="match status" value="1"/>
</dbReference>
<keyword evidence="3 9" id="KW-0378">Hydrolase</keyword>
<dbReference type="STRING" id="931890.G8JSB7"/>
<dbReference type="InterPro" id="IPR001357">
    <property type="entry name" value="BRCT_dom"/>
</dbReference>
<dbReference type="SUPFAM" id="SSF52113">
    <property type="entry name" value="BRCT domain"/>
    <property type="match status" value="1"/>
</dbReference>
<dbReference type="OMA" id="DQTVIHC"/>
<dbReference type="GeneID" id="11470173"/>
<dbReference type="InterPro" id="IPR039189">
    <property type="entry name" value="Fcp1"/>
</dbReference>
<dbReference type="Gene3D" id="3.40.50.1000">
    <property type="entry name" value="HAD superfamily/HAD-like"/>
    <property type="match status" value="1"/>
</dbReference>
<evidence type="ECO:0000256" key="10">
    <source>
        <dbReference type="SAM" id="Coils"/>
    </source>
</evidence>
<dbReference type="FunFam" id="3.40.50.10190:FF:000049">
    <property type="entry name" value="RNA Polymerase II CTD phosphatase Fcp1"/>
    <property type="match status" value="1"/>
</dbReference>
<dbReference type="InParanoid" id="G8JSB7"/>
<evidence type="ECO:0000256" key="7">
    <source>
        <dbReference type="ARBA" id="ARBA00047761"/>
    </source>
</evidence>
<dbReference type="PROSITE" id="PS50969">
    <property type="entry name" value="FCP1"/>
    <property type="match status" value="1"/>
</dbReference>
<dbReference type="AlphaFoldDB" id="G8JSB7"/>
<dbReference type="SMART" id="SM00292">
    <property type="entry name" value="BRCT"/>
    <property type="match status" value="1"/>
</dbReference>
<dbReference type="InterPro" id="IPR004274">
    <property type="entry name" value="FCP1_dom"/>
</dbReference>
<dbReference type="InterPro" id="IPR023214">
    <property type="entry name" value="HAD_sf"/>
</dbReference>
<keyword evidence="15" id="KW-1185">Reference proteome</keyword>
<feature type="domain" description="FCP1 homology" evidence="13">
    <location>
        <begin position="163"/>
        <end position="350"/>
    </location>
</feature>
<dbReference type="InterPro" id="IPR036420">
    <property type="entry name" value="BRCT_dom_sf"/>
</dbReference>
<dbReference type="CDD" id="cd17729">
    <property type="entry name" value="BRCT_CTDP1"/>
    <property type="match status" value="1"/>
</dbReference>
<dbReference type="FunCoup" id="G8JSB7">
    <property type="interactions" value="783"/>
</dbReference>
<dbReference type="Gene3D" id="3.40.50.10190">
    <property type="entry name" value="BRCT domain"/>
    <property type="match status" value="1"/>
</dbReference>
<sequence>MSTPIRLPDNLPYPITVAQLAVSAGDMVERGQRLFAYKYWDFEQIVTSPGDESAGGKSKRQRIDLVGTFDSPVSGQVVSLNITLGDEFVNSQCTVAEIKQPCTHDVTYGGLCVQCGQTVEDEQTSGSLLDNQAKLTMSHTNMNIRISEKQAYTLEKSAQKQLREARKLVLVVDLDQTVIHCGVDPTIGEWSKDPDNPNYESLKDVRSFSLHEEPVLPPFYMGPKPPTRKCWYYVKLRPGLQDFFSNIAPHFELHIYTMATRTYALEIAKIIDPDGTLFGDRILSRDENGSLTQKSLERLFPMDQSMVVIIDDRGDVWNWCENLIKVVPYDFFVGIGDINSNFLPRQQNSMLHLGRRNRKKLKQDEELLTDILDTEKKLKVKISEEVKRQEEEMQKLSEEKIPDHTTSKEDIAKKLEHNASLEVQQQNRPLAELQKHLHNERLLIDDDDELPHLTDILLRVHSAYYDQLEKNKHGATELSPDIKHLIPSLKEIVFKGCNFVFSGLIPLHTNIDRADIVLWTNTFGAKTTINIDYNTTHLITKTPGTMKARLASSFNRDIKIVHPDWIFECIVNWKRVDEKPYELIVEEPVSKEYLENFKKELEETEKSKNSVDANISSQKYETFNDAMILLGGSDSWLDNDDEMDEFLNDSDSEDHRNEGENGGDKSTTNSHESVNNIQHNKLTENLKNQHIQQNQKPLSRTVMETKDKRPLDEHVGSDEAPKVKRQHISESSIDWEEEDDLEAELLHELEQ</sequence>
<dbReference type="KEGG" id="erc:Ecym_4610"/>
<evidence type="ECO:0000256" key="5">
    <source>
        <dbReference type="ARBA" id="ARBA00023242"/>
    </source>
</evidence>
<comment type="function">
    <text evidence="9">This promotes the activity of RNA polymerase II.</text>
</comment>
<feature type="domain" description="BRCT" evidence="12">
    <location>
        <begin position="489"/>
        <end position="583"/>
    </location>
</feature>
<dbReference type="Proteomes" id="UP000006790">
    <property type="component" value="Chromosome 4"/>
</dbReference>
<reference evidence="15" key="1">
    <citation type="journal article" date="2012" name="G3 (Bethesda)">
        <title>Pichia sorbitophila, an interspecies yeast hybrid reveals early steps of genome resolution following polyploidization.</title>
        <authorList>
            <person name="Leh Louis V."/>
            <person name="Despons L."/>
            <person name="Friedrich A."/>
            <person name="Martin T."/>
            <person name="Durrens P."/>
            <person name="Casaregola S."/>
            <person name="Neuveglise C."/>
            <person name="Fairhead C."/>
            <person name="Marck C."/>
            <person name="Cruz J.A."/>
            <person name="Straub M.L."/>
            <person name="Kugler V."/>
            <person name="Sacerdot C."/>
            <person name="Uzunov Z."/>
            <person name="Thierry A."/>
            <person name="Weiss S."/>
            <person name="Bleykasten C."/>
            <person name="De Montigny J."/>
            <person name="Jacques N."/>
            <person name="Jung P."/>
            <person name="Lemaire M."/>
            <person name="Mallet S."/>
            <person name="Morel G."/>
            <person name="Richard G.F."/>
            <person name="Sarkar A."/>
            <person name="Savel G."/>
            <person name="Schacherer J."/>
            <person name="Seret M.L."/>
            <person name="Talla E."/>
            <person name="Samson G."/>
            <person name="Jubin C."/>
            <person name="Poulain J."/>
            <person name="Vacherie B."/>
            <person name="Barbe V."/>
            <person name="Pelletier E."/>
            <person name="Sherman D.J."/>
            <person name="Westhof E."/>
            <person name="Weissenbach J."/>
            <person name="Baret P.V."/>
            <person name="Wincker P."/>
            <person name="Gaillardin C."/>
            <person name="Dujon B."/>
            <person name="Souciet J.L."/>
        </authorList>
    </citation>
    <scope>NUCLEOTIDE SEQUENCE [LARGE SCALE GENOMIC DNA]</scope>
    <source>
        <strain evidence="15">CBS 270.75 / DBVPG 7215 / KCTC 17166 / NRRL Y-17582</strain>
    </source>
</reference>
<feature type="compositionally biased region" description="Acidic residues" evidence="11">
    <location>
        <begin position="640"/>
        <end position="652"/>
    </location>
</feature>
<evidence type="ECO:0000256" key="3">
    <source>
        <dbReference type="ARBA" id="ARBA00022801"/>
    </source>
</evidence>
<dbReference type="SUPFAM" id="SSF56784">
    <property type="entry name" value="HAD-like"/>
    <property type="match status" value="1"/>
</dbReference>
<dbReference type="GO" id="GO:0005829">
    <property type="term" value="C:cytosol"/>
    <property type="evidence" value="ECO:0007669"/>
    <property type="project" value="EnsemblFungi"/>
</dbReference>
<evidence type="ECO:0000256" key="8">
    <source>
        <dbReference type="ARBA" id="ARBA00048336"/>
    </source>
</evidence>
<evidence type="ECO:0000256" key="6">
    <source>
        <dbReference type="ARBA" id="ARBA00040602"/>
    </source>
</evidence>
<dbReference type="PROSITE" id="PS50172">
    <property type="entry name" value="BRCT"/>
    <property type="match status" value="1"/>
</dbReference>
<evidence type="ECO:0000259" key="12">
    <source>
        <dbReference type="PROSITE" id="PS50172"/>
    </source>
</evidence>
<keyword evidence="4" id="KW-0904">Protein phosphatase</keyword>
<evidence type="ECO:0000256" key="4">
    <source>
        <dbReference type="ARBA" id="ARBA00022912"/>
    </source>
</evidence>
<dbReference type="EC" id="3.1.3.16" evidence="2 9"/>
<proteinExistence type="predicted"/>
<comment type="catalytic activity">
    <reaction evidence="8 9">
        <text>O-phospho-L-threonyl-[protein] + H2O = L-threonyl-[protein] + phosphate</text>
        <dbReference type="Rhea" id="RHEA:47004"/>
        <dbReference type="Rhea" id="RHEA-COMP:11060"/>
        <dbReference type="Rhea" id="RHEA-COMP:11605"/>
        <dbReference type="ChEBI" id="CHEBI:15377"/>
        <dbReference type="ChEBI" id="CHEBI:30013"/>
        <dbReference type="ChEBI" id="CHEBI:43474"/>
        <dbReference type="ChEBI" id="CHEBI:61977"/>
        <dbReference type="EC" id="3.1.3.16"/>
    </reaction>
</comment>
<dbReference type="eggNOG" id="KOG0323">
    <property type="taxonomic scope" value="Eukaryota"/>
</dbReference>
<feature type="coiled-coil region" evidence="10">
    <location>
        <begin position="372"/>
        <end position="399"/>
    </location>
</feature>
<dbReference type="GO" id="GO:0005634">
    <property type="term" value="C:nucleus"/>
    <property type="evidence" value="ECO:0007669"/>
    <property type="project" value="UniProtKB-SubCell"/>
</dbReference>
<dbReference type="GO" id="GO:0008420">
    <property type="term" value="F:RNA polymerase II CTD heptapeptide repeat phosphatase activity"/>
    <property type="evidence" value="ECO:0007669"/>
    <property type="project" value="UniProtKB-UniRule"/>
</dbReference>
<comment type="subcellular location">
    <subcellularLocation>
        <location evidence="1 9">Nucleus</location>
    </subcellularLocation>
</comment>
<evidence type="ECO:0000313" key="14">
    <source>
        <dbReference type="EMBL" id="AET39639.1"/>
    </source>
</evidence>
<dbReference type="Pfam" id="PF03031">
    <property type="entry name" value="NIF"/>
    <property type="match status" value="1"/>
</dbReference>
<evidence type="ECO:0000256" key="9">
    <source>
        <dbReference type="RuleBase" id="RU366066"/>
    </source>
</evidence>
<dbReference type="InterPro" id="IPR011947">
    <property type="entry name" value="FCP1_euk"/>
</dbReference>
<dbReference type="RefSeq" id="XP_003646456.1">
    <property type="nucleotide sequence ID" value="XM_003646408.1"/>
</dbReference>
<keyword evidence="10" id="KW-0175">Coiled coil</keyword>
<evidence type="ECO:0000256" key="2">
    <source>
        <dbReference type="ARBA" id="ARBA00013081"/>
    </source>
</evidence>
<evidence type="ECO:0000256" key="11">
    <source>
        <dbReference type="SAM" id="MobiDB-lite"/>
    </source>
</evidence>
<name>G8JSB7_ERECY</name>
<dbReference type="PANTHER" id="PTHR23081">
    <property type="entry name" value="RNA POLYMERASE II CTD PHOSPHATASE"/>
    <property type="match status" value="1"/>
</dbReference>
<comment type="catalytic activity">
    <reaction evidence="7 9">
        <text>O-phospho-L-seryl-[protein] + H2O = L-seryl-[protein] + phosphate</text>
        <dbReference type="Rhea" id="RHEA:20629"/>
        <dbReference type="Rhea" id="RHEA-COMP:9863"/>
        <dbReference type="Rhea" id="RHEA-COMP:11604"/>
        <dbReference type="ChEBI" id="CHEBI:15377"/>
        <dbReference type="ChEBI" id="CHEBI:29999"/>
        <dbReference type="ChEBI" id="CHEBI:43474"/>
        <dbReference type="ChEBI" id="CHEBI:83421"/>
        <dbReference type="EC" id="3.1.3.16"/>
    </reaction>
</comment>
<feature type="compositionally biased region" description="Basic and acidic residues" evidence="11">
    <location>
        <begin position="653"/>
        <end position="663"/>
    </location>
</feature>
<feature type="compositionally biased region" description="Basic and acidic residues" evidence="11">
    <location>
        <begin position="703"/>
        <end position="722"/>
    </location>
</feature>
<dbReference type="FunFam" id="3.40.50.1000:FF:000142">
    <property type="entry name" value="Similar to FCP1-like phosphatase"/>
    <property type="match status" value="1"/>
</dbReference>
<dbReference type="InterPro" id="IPR036412">
    <property type="entry name" value="HAD-like_sf"/>
</dbReference>
<gene>
    <name evidence="14" type="ordered locus">Ecym_4610</name>
</gene>
<dbReference type="PANTHER" id="PTHR23081:SF36">
    <property type="entry name" value="RNA POLYMERASE II SUBUNIT A C-TERMINAL DOMAIN PHOSPHATASE"/>
    <property type="match status" value="1"/>
</dbReference>
<protein>
    <recommendedName>
        <fullName evidence="6 9">RNA polymerase II subunit A C-terminal domain phosphatase</fullName>
        <ecNumber evidence="2 9">3.1.3.16</ecNumber>
    </recommendedName>
</protein>
<dbReference type="CDD" id="cd07521">
    <property type="entry name" value="HAD_FCP1-like"/>
    <property type="match status" value="1"/>
</dbReference>
<feature type="compositionally biased region" description="Polar residues" evidence="11">
    <location>
        <begin position="664"/>
        <end position="698"/>
    </location>
</feature>
<dbReference type="EMBL" id="CP002500">
    <property type="protein sequence ID" value="AET39639.1"/>
    <property type="molecule type" value="Genomic_DNA"/>
</dbReference>
<evidence type="ECO:0000256" key="1">
    <source>
        <dbReference type="ARBA" id="ARBA00004123"/>
    </source>
</evidence>
<feature type="region of interest" description="Disordered" evidence="11">
    <location>
        <begin position="640"/>
        <end position="739"/>
    </location>
</feature>
<organism evidence="14 15">
    <name type="scientific">Eremothecium cymbalariae (strain CBS 270.75 / DBVPG 7215 / KCTC 17166 / NRRL Y-17582)</name>
    <name type="common">Yeast</name>
    <dbReference type="NCBI Taxonomy" id="931890"/>
    <lineage>
        <taxon>Eukaryota</taxon>
        <taxon>Fungi</taxon>
        <taxon>Dikarya</taxon>
        <taxon>Ascomycota</taxon>
        <taxon>Saccharomycotina</taxon>
        <taxon>Saccharomycetes</taxon>
        <taxon>Saccharomycetales</taxon>
        <taxon>Saccharomycetaceae</taxon>
        <taxon>Eremothecium</taxon>
    </lineage>
</organism>
<dbReference type="OrthoDB" id="10249888at2759"/>
<dbReference type="Gene3D" id="1.10.287.10">
    <property type="entry name" value="S15/NS1, RNA-binding"/>
    <property type="match status" value="1"/>
</dbReference>
<keyword evidence="5 9" id="KW-0539">Nucleus</keyword>
<dbReference type="SMART" id="SM00577">
    <property type="entry name" value="CPDc"/>
    <property type="match status" value="1"/>
</dbReference>
<dbReference type="NCBIfam" id="TIGR02250">
    <property type="entry name" value="FCP1_euk"/>
    <property type="match status" value="1"/>
</dbReference>
<accession>G8JSB7</accession>